<reference evidence="1 2" key="2">
    <citation type="journal article" date="2019" name="G3 (Bethesda)">
        <title>Hybrid Assembly of the Genome of the Entomopathogenic Nematode Steinernema carpocapsae Identifies the X-Chromosome.</title>
        <authorList>
            <person name="Serra L."/>
            <person name="Macchietto M."/>
            <person name="Macias-Munoz A."/>
            <person name="McGill C.J."/>
            <person name="Rodriguez I.M."/>
            <person name="Rodriguez B."/>
            <person name="Murad R."/>
            <person name="Mortazavi A."/>
        </authorList>
    </citation>
    <scope>NUCLEOTIDE SEQUENCE [LARGE SCALE GENOMIC DNA]</scope>
    <source>
        <strain evidence="1 2">ALL</strain>
    </source>
</reference>
<protein>
    <submittedName>
        <fullName evidence="1">Uncharacterized protein</fullName>
    </submittedName>
</protein>
<sequence length="75" mass="8701">MFDCVKRSCRILQAMWTEAKLGEEINVMGFFGRREGERKTINGDQIGLAKLESRLFCEAVWMRLGFSERKGSLRL</sequence>
<name>A0A4U5NVL7_STECR</name>
<accession>A0A4U5NVL7</accession>
<reference evidence="1 2" key="1">
    <citation type="journal article" date="2015" name="Genome Biol.">
        <title>Comparative genomics of Steinernema reveals deeply conserved gene regulatory networks.</title>
        <authorList>
            <person name="Dillman A.R."/>
            <person name="Macchietto M."/>
            <person name="Porter C.F."/>
            <person name="Rogers A."/>
            <person name="Williams B."/>
            <person name="Antoshechkin I."/>
            <person name="Lee M.M."/>
            <person name="Goodwin Z."/>
            <person name="Lu X."/>
            <person name="Lewis E.E."/>
            <person name="Goodrich-Blair H."/>
            <person name="Stock S.P."/>
            <person name="Adams B.J."/>
            <person name="Sternberg P.W."/>
            <person name="Mortazavi A."/>
        </authorList>
    </citation>
    <scope>NUCLEOTIDE SEQUENCE [LARGE SCALE GENOMIC DNA]</scope>
    <source>
        <strain evidence="1 2">ALL</strain>
    </source>
</reference>
<dbReference type="EMBL" id="AZBU02000003">
    <property type="protein sequence ID" value="TKR87310.1"/>
    <property type="molecule type" value="Genomic_DNA"/>
</dbReference>
<evidence type="ECO:0000313" key="2">
    <source>
        <dbReference type="Proteomes" id="UP000298663"/>
    </source>
</evidence>
<comment type="caution">
    <text evidence="1">The sequence shown here is derived from an EMBL/GenBank/DDBJ whole genome shotgun (WGS) entry which is preliminary data.</text>
</comment>
<dbReference type="AlphaFoldDB" id="A0A4U5NVL7"/>
<organism evidence="1 2">
    <name type="scientific">Steinernema carpocapsae</name>
    <name type="common">Entomopathogenic nematode</name>
    <dbReference type="NCBI Taxonomy" id="34508"/>
    <lineage>
        <taxon>Eukaryota</taxon>
        <taxon>Metazoa</taxon>
        <taxon>Ecdysozoa</taxon>
        <taxon>Nematoda</taxon>
        <taxon>Chromadorea</taxon>
        <taxon>Rhabditida</taxon>
        <taxon>Tylenchina</taxon>
        <taxon>Panagrolaimomorpha</taxon>
        <taxon>Strongyloidoidea</taxon>
        <taxon>Steinernematidae</taxon>
        <taxon>Steinernema</taxon>
    </lineage>
</organism>
<dbReference type="Proteomes" id="UP000298663">
    <property type="component" value="Unassembled WGS sequence"/>
</dbReference>
<gene>
    <name evidence="1" type="ORF">L596_011727</name>
</gene>
<evidence type="ECO:0000313" key="1">
    <source>
        <dbReference type="EMBL" id="TKR87310.1"/>
    </source>
</evidence>
<keyword evidence="2" id="KW-1185">Reference proteome</keyword>
<proteinExistence type="predicted"/>